<dbReference type="STRING" id="181874.A0A409YK17"/>
<evidence type="ECO:0000259" key="2">
    <source>
        <dbReference type="PROSITE" id="PS50229"/>
    </source>
</evidence>
<evidence type="ECO:0000313" key="3">
    <source>
        <dbReference type="EMBL" id="PPR03387.1"/>
    </source>
</evidence>
<sequence>MSSSDSFSLVNGNTRPLERNGITGLEQNPYTVLVSADARVYHTNLKEKDTQQWNYTRWKGRLTFGRDLDTPLTAAQGLTEAEKYWFRLADVETGRTVWMFKFPEHFEYVLDRPFFHVFQGRTRKYGFLFNDDDEASAFGSKVISQLYGAVEAPKKAKRSASTRSKSISVSRSMISGPAPESFKHVAHIGVSKEGVFEASKELDDGWKAMLESLQGHVSVDVLRRAEESDGEMSDASVYGRERRAWKIHNPGPPIAI</sequence>
<dbReference type="InterPro" id="IPR011993">
    <property type="entry name" value="PH-like_dom_sf"/>
</dbReference>
<evidence type="ECO:0008006" key="5">
    <source>
        <dbReference type="Google" id="ProtNLM"/>
    </source>
</evidence>
<dbReference type="InterPro" id="IPR000095">
    <property type="entry name" value="CRIB_dom"/>
</dbReference>
<dbReference type="PROSITE" id="PS50108">
    <property type="entry name" value="CRIB"/>
    <property type="match status" value="1"/>
</dbReference>
<dbReference type="Gene3D" id="2.30.29.30">
    <property type="entry name" value="Pleckstrin-homology domain (PH domain)/Phosphotyrosine-binding domain (PTB)"/>
    <property type="match status" value="1"/>
</dbReference>
<dbReference type="SMART" id="SM00461">
    <property type="entry name" value="WH1"/>
    <property type="match status" value="1"/>
</dbReference>
<dbReference type="OrthoDB" id="8963340at2759"/>
<feature type="domain" description="CRIB" evidence="1">
    <location>
        <begin position="174"/>
        <end position="189"/>
    </location>
</feature>
<comment type="caution">
    <text evidence="3">The sequence shown here is derived from an EMBL/GenBank/DDBJ whole genome shotgun (WGS) entry which is preliminary data.</text>
</comment>
<proteinExistence type="predicted"/>
<evidence type="ECO:0000259" key="1">
    <source>
        <dbReference type="PROSITE" id="PS50108"/>
    </source>
</evidence>
<feature type="domain" description="WH1" evidence="2">
    <location>
        <begin position="25"/>
        <end position="149"/>
    </location>
</feature>
<keyword evidence="4" id="KW-1185">Reference proteome</keyword>
<gene>
    <name evidence="3" type="ORF">CVT24_012512</name>
</gene>
<dbReference type="InterPro" id="IPR036936">
    <property type="entry name" value="CRIB_dom_sf"/>
</dbReference>
<dbReference type="InParanoid" id="A0A409YK17"/>
<dbReference type="Proteomes" id="UP000284842">
    <property type="component" value="Unassembled WGS sequence"/>
</dbReference>
<dbReference type="CDD" id="cd01205">
    <property type="entry name" value="EVH1_WASP-like"/>
    <property type="match status" value="1"/>
</dbReference>
<dbReference type="InterPro" id="IPR033927">
    <property type="entry name" value="WASPfam_EVH1"/>
</dbReference>
<accession>A0A409YK17</accession>
<dbReference type="InterPro" id="IPR000697">
    <property type="entry name" value="WH1/EVH1_dom"/>
</dbReference>
<organism evidence="3 4">
    <name type="scientific">Panaeolus cyanescens</name>
    <dbReference type="NCBI Taxonomy" id="181874"/>
    <lineage>
        <taxon>Eukaryota</taxon>
        <taxon>Fungi</taxon>
        <taxon>Dikarya</taxon>
        <taxon>Basidiomycota</taxon>
        <taxon>Agaricomycotina</taxon>
        <taxon>Agaricomycetes</taxon>
        <taxon>Agaricomycetidae</taxon>
        <taxon>Agaricales</taxon>
        <taxon>Agaricineae</taxon>
        <taxon>Galeropsidaceae</taxon>
        <taxon>Panaeolus</taxon>
    </lineage>
</organism>
<name>A0A409YK17_9AGAR</name>
<dbReference type="SUPFAM" id="SSF50729">
    <property type="entry name" value="PH domain-like"/>
    <property type="match status" value="1"/>
</dbReference>
<dbReference type="AlphaFoldDB" id="A0A409YK17"/>
<evidence type="ECO:0000313" key="4">
    <source>
        <dbReference type="Proteomes" id="UP000284842"/>
    </source>
</evidence>
<protein>
    <recommendedName>
        <fullName evidence="5">WH1 domain-containing protein</fullName>
    </recommendedName>
</protein>
<dbReference type="Gene3D" id="3.90.810.10">
    <property type="entry name" value="CRIB domain"/>
    <property type="match status" value="1"/>
</dbReference>
<reference evidence="3 4" key="1">
    <citation type="journal article" date="2018" name="Evol. Lett.">
        <title>Horizontal gene cluster transfer increased hallucinogenic mushroom diversity.</title>
        <authorList>
            <person name="Reynolds H.T."/>
            <person name="Vijayakumar V."/>
            <person name="Gluck-Thaler E."/>
            <person name="Korotkin H.B."/>
            <person name="Matheny P.B."/>
            <person name="Slot J.C."/>
        </authorList>
    </citation>
    <scope>NUCLEOTIDE SEQUENCE [LARGE SCALE GENOMIC DNA]</scope>
    <source>
        <strain evidence="3 4">2629</strain>
    </source>
</reference>
<dbReference type="PROSITE" id="PS50229">
    <property type="entry name" value="WH1"/>
    <property type="match status" value="1"/>
</dbReference>
<dbReference type="EMBL" id="NHTK01001069">
    <property type="protein sequence ID" value="PPR03387.1"/>
    <property type="molecule type" value="Genomic_DNA"/>
</dbReference>
<dbReference type="Pfam" id="PF00568">
    <property type="entry name" value="WH1"/>
    <property type="match status" value="1"/>
</dbReference>